<name>N0BBU0_9HYPH</name>
<gene>
    <name evidence="2" type="ORF">HYPDE_29578</name>
</gene>
<dbReference type="InterPro" id="IPR050834">
    <property type="entry name" value="Glycosyltransf_2"/>
</dbReference>
<reference evidence="2 3" key="1">
    <citation type="journal article" date="2013" name="Genome Announc.">
        <title>Genome sequences for three denitrifying bacterial strains isolated from a uranium- and nitrate-contaminated subsurface environment.</title>
        <authorList>
            <person name="Venkatramanan R."/>
            <person name="Prakash O."/>
            <person name="Woyke T."/>
            <person name="Chain P."/>
            <person name="Goodwin L.A."/>
            <person name="Watson D."/>
            <person name="Brooks S."/>
            <person name="Kostka J.E."/>
            <person name="Green S.J."/>
        </authorList>
    </citation>
    <scope>NUCLEOTIDE SEQUENCE [LARGE SCALE GENOMIC DNA]</scope>
    <source>
        <strain evidence="2 3">1NES1</strain>
    </source>
</reference>
<dbReference type="Proteomes" id="UP000005952">
    <property type="component" value="Chromosome"/>
</dbReference>
<dbReference type="Gene3D" id="3.90.550.10">
    <property type="entry name" value="Spore Coat Polysaccharide Biosynthesis Protein SpsA, Chain A"/>
    <property type="match status" value="1"/>
</dbReference>
<dbReference type="PANTHER" id="PTHR43685">
    <property type="entry name" value="GLYCOSYLTRANSFERASE"/>
    <property type="match status" value="1"/>
</dbReference>
<dbReference type="Pfam" id="PF00535">
    <property type="entry name" value="Glycos_transf_2"/>
    <property type="match status" value="1"/>
</dbReference>
<proteinExistence type="predicted"/>
<dbReference type="SUPFAM" id="SSF53448">
    <property type="entry name" value="Nucleotide-diphospho-sugar transferases"/>
    <property type="match status" value="1"/>
</dbReference>
<dbReference type="STRING" id="670307.HYPDE_29578"/>
<sequence>MRDCVSSILSQDVENLRVLIIDNGSTDDSVDVARRLAAEDDRVHVVHFETNRGPQAAYNYGIDWASADYFLLIDADDVLAPGALARAIALLERDKNVVFAHGVELLQSFEAGVEHHLPENAEEGSWRVTSGHSFIKRALRRGCWTVGATTVIRRTSAQKQAGHYSAQLPDSDDLELWLRMALLGDVAETTAVQAVRRVHGSQITTRLRNDALYEVEQIRRACFSFLDGPGAALPDADALRTLALRGVAKSSLWAAVLHFRGGKSESGERLMRYAVEASLMATLPRIMRRFWLFSWPPSRMRSLVRAVWGVLRHGGPTAYHGEPHISPRVAYLGEGKKR</sequence>
<dbReference type="EMBL" id="CP005587">
    <property type="protein sequence ID" value="AGK57590.1"/>
    <property type="molecule type" value="Genomic_DNA"/>
</dbReference>
<evidence type="ECO:0000259" key="1">
    <source>
        <dbReference type="Pfam" id="PF00535"/>
    </source>
</evidence>
<accession>N0BBU0</accession>
<dbReference type="eggNOG" id="COG1216">
    <property type="taxonomic scope" value="Bacteria"/>
</dbReference>
<protein>
    <submittedName>
        <fullName evidence="2">Hyaluronan synthase</fullName>
    </submittedName>
</protein>
<dbReference type="PANTHER" id="PTHR43685:SF2">
    <property type="entry name" value="GLYCOSYLTRANSFERASE 2-LIKE DOMAIN-CONTAINING PROTEIN"/>
    <property type="match status" value="1"/>
</dbReference>
<feature type="domain" description="Glycosyltransferase 2-like" evidence="1">
    <location>
        <begin position="2"/>
        <end position="100"/>
    </location>
</feature>
<dbReference type="KEGG" id="hdt:HYPDE_29578"/>
<dbReference type="InterPro" id="IPR001173">
    <property type="entry name" value="Glyco_trans_2-like"/>
</dbReference>
<dbReference type="CDD" id="cd00761">
    <property type="entry name" value="Glyco_tranf_GTA_type"/>
    <property type="match status" value="1"/>
</dbReference>
<dbReference type="AlphaFoldDB" id="N0BBU0"/>
<organism evidence="2 3">
    <name type="scientific">Hyphomicrobium denitrificans 1NES1</name>
    <dbReference type="NCBI Taxonomy" id="670307"/>
    <lineage>
        <taxon>Bacteria</taxon>
        <taxon>Pseudomonadati</taxon>
        <taxon>Pseudomonadota</taxon>
        <taxon>Alphaproteobacteria</taxon>
        <taxon>Hyphomicrobiales</taxon>
        <taxon>Hyphomicrobiaceae</taxon>
        <taxon>Hyphomicrobium</taxon>
    </lineage>
</organism>
<dbReference type="InterPro" id="IPR029044">
    <property type="entry name" value="Nucleotide-diphossugar_trans"/>
</dbReference>
<evidence type="ECO:0000313" key="2">
    <source>
        <dbReference type="EMBL" id="AGK57590.1"/>
    </source>
</evidence>
<dbReference type="HOGENOM" id="CLU_025996_0_2_5"/>
<evidence type="ECO:0000313" key="3">
    <source>
        <dbReference type="Proteomes" id="UP000005952"/>
    </source>
</evidence>
<keyword evidence="3" id="KW-1185">Reference proteome</keyword>